<dbReference type="PROSITE" id="PS50837">
    <property type="entry name" value="NACHT"/>
    <property type="match status" value="1"/>
</dbReference>
<dbReference type="OrthoDB" id="5382429at2759"/>
<dbReference type="Gene3D" id="3.40.50.300">
    <property type="entry name" value="P-loop containing nucleotide triphosphate hydrolases"/>
    <property type="match status" value="1"/>
</dbReference>
<dbReference type="PANTHER" id="PTHR10039">
    <property type="entry name" value="AMELOGENIN"/>
    <property type="match status" value="1"/>
</dbReference>
<keyword evidence="4" id="KW-1185">Reference proteome</keyword>
<reference evidence="3" key="1">
    <citation type="journal article" date="2020" name="Stud. Mycol.">
        <title>101 Dothideomycetes genomes: a test case for predicting lifestyles and emergence of pathogens.</title>
        <authorList>
            <person name="Haridas S."/>
            <person name="Albert R."/>
            <person name="Binder M."/>
            <person name="Bloem J."/>
            <person name="Labutti K."/>
            <person name="Salamov A."/>
            <person name="Andreopoulos B."/>
            <person name="Baker S."/>
            <person name="Barry K."/>
            <person name="Bills G."/>
            <person name="Bluhm B."/>
            <person name="Cannon C."/>
            <person name="Castanera R."/>
            <person name="Culley D."/>
            <person name="Daum C."/>
            <person name="Ezra D."/>
            <person name="Gonzalez J."/>
            <person name="Henrissat B."/>
            <person name="Kuo A."/>
            <person name="Liang C."/>
            <person name="Lipzen A."/>
            <person name="Lutzoni F."/>
            <person name="Magnuson J."/>
            <person name="Mondo S."/>
            <person name="Nolan M."/>
            <person name="Ohm R."/>
            <person name="Pangilinan J."/>
            <person name="Park H.-J."/>
            <person name="Ramirez L."/>
            <person name="Alfaro M."/>
            <person name="Sun H."/>
            <person name="Tritt A."/>
            <person name="Yoshinaga Y."/>
            <person name="Zwiers L.-H."/>
            <person name="Turgeon B."/>
            <person name="Goodwin S."/>
            <person name="Spatafora J."/>
            <person name="Crous P."/>
            <person name="Grigoriev I."/>
        </authorList>
    </citation>
    <scope>NUCLEOTIDE SEQUENCE</scope>
    <source>
        <strain evidence="3">CBS 207.26</strain>
    </source>
</reference>
<organism evidence="3 4">
    <name type="scientific">Zopfia rhizophila CBS 207.26</name>
    <dbReference type="NCBI Taxonomy" id="1314779"/>
    <lineage>
        <taxon>Eukaryota</taxon>
        <taxon>Fungi</taxon>
        <taxon>Dikarya</taxon>
        <taxon>Ascomycota</taxon>
        <taxon>Pezizomycotina</taxon>
        <taxon>Dothideomycetes</taxon>
        <taxon>Dothideomycetes incertae sedis</taxon>
        <taxon>Zopfiaceae</taxon>
        <taxon>Zopfia</taxon>
    </lineage>
</organism>
<name>A0A6A6DYE1_9PEZI</name>
<accession>A0A6A6DYE1</accession>
<dbReference type="InterPro" id="IPR007111">
    <property type="entry name" value="NACHT_NTPase"/>
</dbReference>
<proteinExistence type="predicted"/>
<dbReference type="SUPFAM" id="SSF52540">
    <property type="entry name" value="P-loop containing nucleoside triphosphate hydrolases"/>
    <property type="match status" value="1"/>
</dbReference>
<protein>
    <recommendedName>
        <fullName evidence="2">NACHT domain-containing protein</fullName>
    </recommendedName>
</protein>
<dbReference type="InterPro" id="IPR056884">
    <property type="entry name" value="NPHP3-like_N"/>
</dbReference>
<evidence type="ECO:0000256" key="1">
    <source>
        <dbReference type="ARBA" id="ARBA00022737"/>
    </source>
</evidence>
<evidence type="ECO:0000313" key="3">
    <source>
        <dbReference type="EMBL" id="KAF2183392.1"/>
    </source>
</evidence>
<evidence type="ECO:0000313" key="4">
    <source>
        <dbReference type="Proteomes" id="UP000800200"/>
    </source>
</evidence>
<dbReference type="Pfam" id="PF24883">
    <property type="entry name" value="NPHP3_N"/>
    <property type="match status" value="2"/>
</dbReference>
<dbReference type="PANTHER" id="PTHR10039:SF5">
    <property type="entry name" value="NACHT DOMAIN-CONTAINING PROTEIN"/>
    <property type="match status" value="1"/>
</dbReference>
<evidence type="ECO:0000259" key="2">
    <source>
        <dbReference type="PROSITE" id="PS50837"/>
    </source>
</evidence>
<sequence>MGLRCKLPDPTALSGVLSEGFRHLGGMLIPELGSCAKDTMHQHSSSSKYNTATGNAIQFNLVHGDVHWPGVPNIDQCLRPLERSSAIQMLRSAIDGLNLDQFLRMLSVVDQDEHISAIPPLDRDHPMFYWIFKNEDFVQWNSPECSQVLWLSGPPERMIHQVASHVWSRENSIHSKTDHFVLHLFCSAGIKGSPIVGFVHTFLNQIVYCSPADRRLSIIQSFLRNLLDEAFKKEAAPSWKERGFNEGDSPDKNLQKLLDVSENELLTALRSILDEEQRGLSVVIDGLDKVGHQRGKFIEGVRAFVERLQQRTSKVKILLTSRPLSEIKDLLYGLPYIEYDRERKASLHFDNTRHDKISGEHQGSFEWIWAQDQYRNWSTSDASRLLYIQGKPGSGKSTLTKYFGDHLRKREPAAKSAVVAKFFYSYREGELERSHYNMLRSILYDILDQDEAFFYHRFQTEYRSQRRGGLRVDWDYASLKTVFKSLRDHSLVRRLYLIIDAVDESEDNDRREILDLLFELSSNMKHCILKVFIASRPVGQLEVRRDEIHGFIRLQDETIPDITRFAHSFLVRLNLTRVLAQATEYIVENAQGVFLWVKLVREELLACKEQGYSEEEFIEFLKGLPRELEAFYTLMFERMNTNKSNLRNPRNLQDLRNYRDLQVGIKMFRFVLFARRPLTVDELRHALIIPDNLGTKFTASDDSLQEHTLPSEQRIIYGGGHFLEIKLHHGGGIVQVMHQTVREFFLNPEGRVANSEFALCEKDAHVCIAITCIRYLMLCAANTSLVGRLPDIESWTSEHYEVYAQYLNIRPLANYALCYLKHHIDGGQQDENVQSIVSQFIAELADNPAAYLLESWVGCSRKGL</sequence>
<dbReference type="InterPro" id="IPR027417">
    <property type="entry name" value="P-loop_NTPase"/>
</dbReference>
<dbReference type="Proteomes" id="UP000800200">
    <property type="component" value="Unassembled WGS sequence"/>
</dbReference>
<dbReference type="AlphaFoldDB" id="A0A6A6DYE1"/>
<feature type="domain" description="NACHT" evidence="2">
    <location>
        <begin position="384"/>
        <end position="537"/>
    </location>
</feature>
<gene>
    <name evidence="3" type="ORF">K469DRAFT_690132</name>
</gene>
<dbReference type="EMBL" id="ML994643">
    <property type="protein sequence ID" value="KAF2183392.1"/>
    <property type="molecule type" value="Genomic_DNA"/>
</dbReference>
<keyword evidence="1" id="KW-0677">Repeat</keyword>